<keyword evidence="3" id="KW-0378">Hydrolase</keyword>
<dbReference type="InterPro" id="IPR011330">
    <property type="entry name" value="Glyco_hydro/deAcase_b/a-brl"/>
</dbReference>
<dbReference type="GO" id="GO:0005975">
    <property type="term" value="P:carbohydrate metabolic process"/>
    <property type="evidence" value="ECO:0007669"/>
    <property type="project" value="InterPro"/>
</dbReference>
<sequence>MRLKNIAWYFVISLLTISILFSPIKVMAKNNPSKLIYLTFDDGPSETVTNNILDILKHENIKATFFVIGYKFEGREDVLKRIKEEGHSIGLHTFTHDYKKIYANEASFIDEMNKSGVELKNIIGFSPKIIRFPSGSKDHLNPNLLDKLHSCGYKIFDWNLCLSDGINYNTPVNKLYTEGTKKCINPNKIFLLAHCSGENKNTCEALPKIIKHYKELGYEFRTITEKTPEYHFKISR</sequence>
<dbReference type="CDD" id="cd10944">
    <property type="entry name" value="CE4_SmPgdA_like"/>
    <property type="match status" value="1"/>
</dbReference>
<dbReference type="RefSeq" id="WP_017895605.1">
    <property type="nucleotide sequence ID" value="NZ_CBXI010000016.1"/>
</dbReference>
<dbReference type="Proteomes" id="UP000019482">
    <property type="component" value="Unassembled WGS sequence"/>
</dbReference>
<dbReference type="SUPFAM" id="SSF88713">
    <property type="entry name" value="Glycoside hydrolase/deacetylase"/>
    <property type="match status" value="1"/>
</dbReference>
<dbReference type="EC" id="3.5.1.-" evidence="3"/>
<keyword evidence="1" id="KW-1133">Transmembrane helix</keyword>
<proteinExistence type="predicted"/>
<dbReference type="Gene3D" id="3.20.20.370">
    <property type="entry name" value="Glycoside hydrolase/deacetylase"/>
    <property type="match status" value="1"/>
</dbReference>
<feature type="transmembrane region" description="Helical" evidence="1">
    <location>
        <begin position="6"/>
        <end position="24"/>
    </location>
</feature>
<name>W6N4P5_CLOTY</name>
<reference evidence="3 4" key="1">
    <citation type="journal article" date="2015" name="Genome Announc.">
        <title>Draft Genome Sequence of Clostridium tyrobutyricum Strain DIVETGP, Isolated from Cow's Milk for Grana Padano Production.</title>
        <authorList>
            <person name="Soggiu A."/>
            <person name="Piras C."/>
            <person name="Gaiarsa S."/>
            <person name="Sassera D."/>
            <person name="Roncada P."/>
            <person name="Bendixen E."/>
            <person name="Brasca M."/>
            <person name="Bonizzi L."/>
        </authorList>
    </citation>
    <scope>NUCLEOTIDE SEQUENCE [LARGE SCALE GENOMIC DNA]</scope>
    <source>
        <strain evidence="3 4">DIVETGP</strain>
    </source>
</reference>
<protein>
    <submittedName>
        <fullName evidence="3">Peptidoglycan N-acetylglucosamine deacetylase</fullName>
        <ecNumber evidence="3">3.5.1.-</ecNumber>
    </submittedName>
</protein>
<accession>W6N4P5</accession>
<dbReference type="AlphaFoldDB" id="W6N4P5"/>
<keyword evidence="4" id="KW-1185">Reference proteome</keyword>
<dbReference type="InterPro" id="IPR002509">
    <property type="entry name" value="NODB_dom"/>
</dbReference>
<comment type="caution">
    <text evidence="3">The sequence shown here is derived from an EMBL/GenBank/DDBJ whole genome shotgun (WGS) entry which is preliminary data.</text>
</comment>
<feature type="domain" description="NodB homology" evidence="2">
    <location>
        <begin position="34"/>
        <end position="221"/>
    </location>
</feature>
<organism evidence="3 4">
    <name type="scientific">Clostridium tyrobutyricum DIVETGP</name>
    <dbReference type="NCBI Taxonomy" id="1408889"/>
    <lineage>
        <taxon>Bacteria</taxon>
        <taxon>Bacillati</taxon>
        <taxon>Bacillota</taxon>
        <taxon>Clostridia</taxon>
        <taxon>Eubacteriales</taxon>
        <taxon>Clostridiaceae</taxon>
        <taxon>Clostridium</taxon>
    </lineage>
</organism>
<evidence type="ECO:0000313" key="3">
    <source>
        <dbReference type="EMBL" id="CDL90980.1"/>
    </source>
</evidence>
<dbReference type="EMBL" id="CBXI010000016">
    <property type="protein sequence ID" value="CDL90980.1"/>
    <property type="molecule type" value="Genomic_DNA"/>
</dbReference>
<dbReference type="PANTHER" id="PTHR10587">
    <property type="entry name" value="GLYCOSYL TRANSFERASE-RELATED"/>
    <property type="match status" value="1"/>
</dbReference>
<dbReference type="GO" id="GO:0016810">
    <property type="term" value="F:hydrolase activity, acting on carbon-nitrogen (but not peptide) bonds"/>
    <property type="evidence" value="ECO:0007669"/>
    <property type="project" value="InterPro"/>
</dbReference>
<keyword evidence="1" id="KW-0472">Membrane</keyword>
<evidence type="ECO:0000313" key="4">
    <source>
        <dbReference type="Proteomes" id="UP000019482"/>
    </source>
</evidence>
<evidence type="ECO:0000259" key="2">
    <source>
        <dbReference type="PROSITE" id="PS51677"/>
    </source>
</evidence>
<dbReference type="InterPro" id="IPR050248">
    <property type="entry name" value="Polysacc_deacetylase_ArnD"/>
</dbReference>
<keyword evidence="1" id="KW-0812">Transmembrane</keyword>
<dbReference type="PROSITE" id="PS51677">
    <property type="entry name" value="NODB"/>
    <property type="match status" value="1"/>
</dbReference>
<dbReference type="Pfam" id="PF01522">
    <property type="entry name" value="Polysacc_deac_1"/>
    <property type="match status" value="1"/>
</dbReference>
<evidence type="ECO:0000256" key="1">
    <source>
        <dbReference type="SAM" id="Phobius"/>
    </source>
</evidence>
<dbReference type="OrthoDB" id="258610at2"/>
<dbReference type="GeneID" id="29418366"/>
<dbReference type="PANTHER" id="PTHR10587:SF125">
    <property type="entry name" value="POLYSACCHARIDE DEACETYLASE YHEN-RELATED"/>
    <property type="match status" value="1"/>
</dbReference>
<gene>
    <name evidence="3" type="ORF">CTDIVETGP_1050</name>
</gene>